<organism evidence="2 3">
    <name type="scientific">Nonlabens ulvanivorans</name>
    <name type="common">Persicivirga ulvanivorans</name>
    <dbReference type="NCBI Taxonomy" id="906888"/>
    <lineage>
        <taxon>Bacteria</taxon>
        <taxon>Pseudomonadati</taxon>
        <taxon>Bacteroidota</taxon>
        <taxon>Flavobacteriia</taxon>
        <taxon>Flavobacteriales</taxon>
        <taxon>Flavobacteriaceae</taxon>
        <taxon>Nonlabens</taxon>
    </lineage>
</organism>
<keyword evidence="1" id="KW-0732">Signal</keyword>
<evidence type="ECO:0000256" key="1">
    <source>
        <dbReference type="SAM" id="SignalP"/>
    </source>
</evidence>
<dbReference type="EMBL" id="BBLG01000001">
    <property type="protein sequence ID" value="GAK74873.1"/>
    <property type="molecule type" value="Genomic_DNA"/>
</dbReference>
<feature type="signal peptide" evidence="1">
    <location>
        <begin position="1"/>
        <end position="25"/>
    </location>
</feature>
<proteinExistence type="predicted"/>
<sequence>MVTKLNTLKKIQLIIALCASTLMLAQDNNTTSYTTNRPDGHAPISVMGDHTHNKGEWMVSYRFSTTTMEDLRRANDDVTNESVLLPNGGDYMVTPTEMPMNMHMIGAMYAPTDRLTLMAMGMYMDMTMDHLTAMGGMFTTESSGFGDLSVSAMYKFIDTDSHKWHAQIGLSIPTGTIDNKDVTPASMGNEVILPYPMQIGSGTYDAITAVTYLGQSDYFSWGGSQLRGVFRTGENENDYRLGNQLGWNNWIAYRATNWLSVSGRLQGLIQGGIRGANPDLNPAMVITADTSNSGYDALNAGFGFNIYAPELLKGARLGFEYALPLQQNLNGVQLKNQDVITVGLQYSF</sequence>
<protein>
    <recommendedName>
        <fullName evidence="4">Alpha amylase</fullName>
    </recommendedName>
</protein>
<dbReference type="AlphaFoldDB" id="A0A081D7H7"/>
<accession>A0A081D7H7</accession>
<evidence type="ECO:0000313" key="3">
    <source>
        <dbReference type="Proteomes" id="UP000028980"/>
    </source>
</evidence>
<reference evidence="2 3" key="1">
    <citation type="journal article" date="2014" name="Genome Announc.">
        <title>Draft Genome Sequences of Marine Flavobacterium Nonlabens Strains NR17, NR24, NR27, NR32, NR33, and Ara13.</title>
        <authorList>
            <person name="Nakanishi M."/>
            <person name="Meirelles P."/>
            <person name="Suzuki R."/>
            <person name="Takatani N."/>
            <person name="Mino S."/>
            <person name="Suda W."/>
            <person name="Oshima K."/>
            <person name="Hattori M."/>
            <person name="Ohkuma M."/>
            <person name="Hosokawa M."/>
            <person name="Miyashita K."/>
            <person name="Thompson F.L."/>
            <person name="Niwa A."/>
            <person name="Sawabe T."/>
            <person name="Sawabe T."/>
        </authorList>
    </citation>
    <scope>NUCLEOTIDE SEQUENCE [LARGE SCALE GENOMIC DNA]</scope>
    <source>
        <strain evidence="3">JCM19296</strain>
    </source>
</reference>
<evidence type="ECO:0000313" key="2">
    <source>
        <dbReference type="EMBL" id="GAK74873.1"/>
    </source>
</evidence>
<feature type="chain" id="PRO_5001756565" description="Alpha amylase" evidence="1">
    <location>
        <begin position="26"/>
        <end position="348"/>
    </location>
</feature>
<gene>
    <name evidence="2" type="ORF">JCM19296_451</name>
</gene>
<evidence type="ECO:0008006" key="4">
    <source>
        <dbReference type="Google" id="ProtNLM"/>
    </source>
</evidence>
<comment type="caution">
    <text evidence="2">The sequence shown here is derived from an EMBL/GenBank/DDBJ whole genome shotgun (WGS) entry which is preliminary data.</text>
</comment>
<dbReference type="Proteomes" id="UP000028980">
    <property type="component" value="Unassembled WGS sequence"/>
</dbReference>
<name>A0A081D7H7_NONUL</name>